<evidence type="ECO:0000313" key="3">
    <source>
        <dbReference type="EMBL" id="CAD8985117.1"/>
    </source>
</evidence>
<gene>
    <name evidence="3" type="ORF">HAND00432_LOCUS36130</name>
    <name evidence="2" type="ORF">HAND1043_LOCUS6568</name>
</gene>
<feature type="region of interest" description="Disordered" evidence="1">
    <location>
        <begin position="107"/>
        <end position="126"/>
    </location>
</feature>
<evidence type="ECO:0000256" key="1">
    <source>
        <dbReference type="SAM" id="MobiDB-lite"/>
    </source>
</evidence>
<dbReference type="SUPFAM" id="SSF47095">
    <property type="entry name" value="HMG-box"/>
    <property type="match status" value="1"/>
</dbReference>
<protein>
    <submittedName>
        <fullName evidence="2">Uncharacterized protein</fullName>
    </submittedName>
</protein>
<evidence type="ECO:0000313" key="2">
    <source>
        <dbReference type="EMBL" id="CAD8740076.1"/>
    </source>
</evidence>
<feature type="region of interest" description="Disordered" evidence="1">
    <location>
        <begin position="43"/>
        <end position="63"/>
    </location>
</feature>
<dbReference type="Gene3D" id="1.10.30.10">
    <property type="entry name" value="High mobility group box domain"/>
    <property type="match status" value="1"/>
</dbReference>
<name>A0A6U4Q1H3_HEMAN</name>
<dbReference type="InterPro" id="IPR036910">
    <property type="entry name" value="HMG_box_dom_sf"/>
</dbReference>
<dbReference type="EMBL" id="HBFX01060029">
    <property type="protein sequence ID" value="CAD8985117.1"/>
    <property type="molecule type" value="Transcribed_RNA"/>
</dbReference>
<dbReference type="EMBL" id="HBFK01010981">
    <property type="protein sequence ID" value="CAD8740076.1"/>
    <property type="molecule type" value="Transcribed_RNA"/>
</dbReference>
<accession>A0A6U4Q1H3</accession>
<dbReference type="AlphaFoldDB" id="A0A6U4Q1H3"/>
<reference evidence="2" key="1">
    <citation type="submission" date="2021-01" db="EMBL/GenBank/DDBJ databases">
        <authorList>
            <person name="Corre E."/>
            <person name="Pelletier E."/>
            <person name="Niang G."/>
            <person name="Scheremetjew M."/>
            <person name="Finn R."/>
            <person name="Kale V."/>
            <person name="Holt S."/>
            <person name="Cochrane G."/>
            <person name="Meng A."/>
            <person name="Brown T."/>
            <person name="Cohen L."/>
        </authorList>
    </citation>
    <scope>NUCLEOTIDE SEQUENCE</scope>
    <source>
        <strain evidence="2">CCMP441</strain>
        <strain evidence="3">CCMP644</strain>
    </source>
</reference>
<sequence length="126" mass="13768">MSLASGFSRLSLSVRSAVRSSSLSSNPALSAAVPSVWGARLASTKAPKKKADADPSKPKKQPNEWARFVKAHHAPTMKAYTLDFPTTIRALSMKWKDMGDAEKAVYQNEQSASKLELSPELLRRLP</sequence>
<proteinExistence type="predicted"/>
<organism evidence="2">
    <name type="scientific">Hemiselmis andersenii</name>
    <name type="common">Cryptophyte alga</name>
    <dbReference type="NCBI Taxonomy" id="464988"/>
    <lineage>
        <taxon>Eukaryota</taxon>
        <taxon>Cryptophyceae</taxon>
        <taxon>Cryptomonadales</taxon>
        <taxon>Hemiselmidaceae</taxon>
        <taxon>Hemiselmis</taxon>
    </lineage>
</organism>